<dbReference type="Proteomes" id="UP001307839">
    <property type="component" value="Unassembled WGS sequence"/>
</dbReference>
<comment type="caution">
    <text evidence="1">The sequence shown here is derived from an EMBL/GenBank/DDBJ whole genome shotgun (WGS) entry which is preliminary data.</text>
</comment>
<organism evidence="1 2">
    <name type="scientific">Pseudomonas auratipiscis</name>
    <dbReference type="NCBI Taxonomy" id="3115853"/>
    <lineage>
        <taxon>Bacteria</taxon>
        <taxon>Pseudomonadati</taxon>
        <taxon>Pseudomonadota</taxon>
        <taxon>Gammaproteobacteria</taxon>
        <taxon>Pseudomonadales</taxon>
        <taxon>Pseudomonadaceae</taxon>
        <taxon>Pseudomonas</taxon>
    </lineage>
</organism>
<gene>
    <name evidence="1" type="ORF">V0R53_11620</name>
</gene>
<accession>A0AB35WUI5</accession>
<reference evidence="1 2" key="1">
    <citation type="submission" date="2024-01" db="EMBL/GenBank/DDBJ databases">
        <title>Unpublished Manusciprt.</title>
        <authorList>
            <person name="Duman M."/>
            <person name="Valdes E.G."/>
            <person name="Ajmi N."/>
            <person name="Altun S."/>
            <person name="Saticioglu I.B."/>
        </authorList>
    </citation>
    <scope>NUCLEOTIDE SEQUENCE [LARGE SCALE GENOMIC DNA]</scope>
    <source>
        <strain evidence="1 2">120P</strain>
    </source>
</reference>
<name>A0AB35WUI5_9PSED</name>
<protein>
    <submittedName>
        <fullName evidence="1">Uncharacterized protein</fullName>
    </submittedName>
</protein>
<dbReference type="EMBL" id="JAZDQP010000007">
    <property type="protein sequence ID" value="MEE1867042.1"/>
    <property type="molecule type" value="Genomic_DNA"/>
</dbReference>
<evidence type="ECO:0000313" key="1">
    <source>
        <dbReference type="EMBL" id="MEE1867042.1"/>
    </source>
</evidence>
<evidence type="ECO:0000313" key="2">
    <source>
        <dbReference type="Proteomes" id="UP001307839"/>
    </source>
</evidence>
<sequence>MTVKVTEHDDNRMSYEVLAAGVRIWDVHQQGELVGMFHTEHEAHNYRIELECLEARRQQE</sequence>
<proteinExistence type="predicted"/>
<keyword evidence="2" id="KW-1185">Reference proteome</keyword>
<dbReference type="AlphaFoldDB" id="A0AB35WUI5"/>
<dbReference type="RefSeq" id="WP_136474979.1">
    <property type="nucleotide sequence ID" value="NZ_JAZDCU010000006.1"/>
</dbReference>